<gene>
    <name evidence="2" type="ORF">KEG57_20205</name>
</gene>
<keyword evidence="2" id="KW-0808">Transferase</keyword>
<dbReference type="GO" id="GO:0016747">
    <property type="term" value="F:acyltransferase activity, transferring groups other than amino-acyl groups"/>
    <property type="evidence" value="ECO:0007669"/>
    <property type="project" value="InterPro"/>
</dbReference>
<dbReference type="EMBL" id="JAGTJJ010000010">
    <property type="protein sequence ID" value="MDC3982847.1"/>
    <property type="molecule type" value="Genomic_DNA"/>
</dbReference>
<dbReference type="Pfam" id="PF00583">
    <property type="entry name" value="Acetyltransf_1"/>
    <property type="match status" value="1"/>
</dbReference>
<comment type="caution">
    <text evidence="2">The sequence shown here is derived from an EMBL/GenBank/DDBJ whole genome shotgun (WGS) entry which is preliminary data.</text>
</comment>
<feature type="domain" description="N-acetyltransferase" evidence="1">
    <location>
        <begin position="163"/>
        <end position="306"/>
    </location>
</feature>
<evidence type="ECO:0000313" key="2">
    <source>
        <dbReference type="EMBL" id="MDC3982847.1"/>
    </source>
</evidence>
<dbReference type="Proteomes" id="UP001151081">
    <property type="component" value="Unassembled WGS sequence"/>
</dbReference>
<keyword evidence="3" id="KW-1185">Reference proteome</keyword>
<organism evidence="2 3">
    <name type="scientific">Polyangium jinanense</name>
    <dbReference type="NCBI Taxonomy" id="2829994"/>
    <lineage>
        <taxon>Bacteria</taxon>
        <taxon>Pseudomonadati</taxon>
        <taxon>Myxococcota</taxon>
        <taxon>Polyangia</taxon>
        <taxon>Polyangiales</taxon>
        <taxon>Polyangiaceae</taxon>
        <taxon>Polyangium</taxon>
    </lineage>
</organism>
<dbReference type="Gene3D" id="3.40.630.30">
    <property type="match status" value="1"/>
</dbReference>
<reference evidence="2 3" key="1">
    <citation type="submission" date="2021-04" db="EMBL/GenBank/DDBJ databases">
        <title>Genome analysis of Polyangium sp.</title>
        <authorList>
            <person name="Li Y."/>
            <person name="Wang J."/>
        </authorList>
    </citation>
    <scope>NUCLEOTIDE SEQUENCE [LARGE SCALE GENOMIC DNA]</scope>
    <source>
        <strain evidence="2 3">SDU14</strain>
    </source>
</reference>
<dbReference type="InterPro" id="IPR016181">
    <property type="entry name" value="Acyl_CoA_acyltransferase"/>
</dbReference>
<proteinExistence type="predicted"/>
<evidence type="ECO:0000259" key="1">
    <source>
        <dbReference type="PROSITE" id="PS51186"/>
    </source>
</evidence>
<dbReference type="AlphaFoldDB" id="A0A9X3X3A3"/>
<dbReference type="RefSeq" id="WP_272426926.1">
    <property type="nucleotide sequence ID" value="NZ_JAGTJJ010000010.1"/>
</dbReference>
<dbReference type="InterPro" id="IPR000182">
    <property type="entry name" value="GNAT_dom"/>
</dbReference>
<accession>A0A9X3X3A3</accession>
<dbReference type="SUPFAM" id="SSF55729">
    <property type="entry name" value="Acyl-CoA N-acyltransferases (Nat)"/>
    <property type="match status" value="1"/>
</dbReference>
<keyword evidence="2" id="KW-0012">Acyltransferase</keyword>
<dbReference type="PROSITE" id="PS51186">
    <property type="entry name" value="GNAT"/>
    <property type="match status" value="1"/>
</dbReference>
<sequence>MHITSRPYAGLADLHALQRTITASWLLARPFVNMTVGDVTWWMTVSPLEVDWTTRIRLWESGGDVVAWGGFQPPGELLCHLRADLPAAPRRAVVAELVEWLTERIVSHAEAPSHLTTHVLDTDHGLREELRSLGFTPADEPSYSHFIAPLSESPAAPVLPPGYTLRHVRGEDEIPARVEVHRAAFAPSRMTVEKYQRLVTRDLYAFERDLVVEAKDGSFAAFTMVWWDPVARIGEFEPVGTHPDHRQKGLAKAVNLAGLHLLRRLGAPEALVFSRPTNAASEALYASAGFRRVTVHRPWTRPLSAR</sequence>
<dbReference type="EC" id="2.3.1.-" evidence="2"/>
<protein>
    <submittedName>
        <fullName evidence="2">GNAT family N-acetyltransferase</fullName>
        <ecNumber evidence="2">2.3.1.-</ecNumber>
    </submittedName>
</protein>
<evidence type="ECO:0000313" key="3">
    <source>
        <dbReference type="Proteomes" id="UP001151081"/>
    </source>
</evidence>
<name>A0A9X3X3A3_9BACT</name>